<dbReference type="SUPFAM" id="SSF140453">
    <property type="entry name" value="EsxAB dimer-like"/>
    <property type="match status" value="1"/>
</dbReference>
<reference evidence="1 2" key="1">
    <citation type="submission" date="2021-03" db="EMBL/GenBank/DDBJ databases">
        <title>Sequencing the genomes of 1000 actinobacteria strains.</title>
        <authorList>
            <person name="Klenk H.-P."/>
        </authorList>
    </citation>
    <scope>NUCLEOTIDE SEQUENCE [LARGE SCALE GENOMIC DNA]</scope>
    <source>
        <strain evidence="1 2">DSM 45516</strain>
    </source>
</reference>
<dbReference type="InterPro" id="IPR036689">
    <property type="entry name" value="ESAT-6-like_sf"/>
</dbReference>
<dbReference type="RefSeq" id="WP_209896895.1">
    <property type="nucleotide sequence ID" value="NZ_JAGGMR010000001.1"/>
</dbReference>
<sequence length="109" mass="11582">MSSEIEVDLEAMRLAGRDTERVRDGFQRAADAGQACLDQFNATYSGDSFDSDFANGGDGDPGFREYMSLLIEAAASCATSGADVTEAQDMTVTMLSATDESSASNFGRR</sequence>
<organism evidence="1 2">
    <name type="scientific">Nocardia goodfellowii</name>
    <dbReference type="NCBI Taxonomy" id="882446"/>
    <lineage>
        <taxon>Bacteria</taxon>
        <taxon>Bacillati</taxon>
        <taxon>Actinomycetota</taxon>
        <taxon>Actinomycetes</taxon>
        <taxon>Mycobacteriales</taxon>
        <taxon>Nocardiaceae</taxon>
        <taxon>Nocardia</taxon>
    </lineage>
</organism>
<comment type="caution">
    <text evidence="1">The sequence shown here is derived from an EMBL/GenBank/DDBJ whole genome shotgun (WGS) entry which is preliminary data.</text>
</comment>
<name>A0ABS4QRD2_9NOCA</name>
<keyword evidence="2" id="KW-1185">Reference proteome</keyword>
<accession>A0ABS4QRD2</accession>
<dbReference type="EMBL" id="JAGGMR010000001">
    <property type="protein sequence ID" value="MBP2193673.1"/>
    <property type="molecule type" value="Genomic_DNA"/>
</dbReference>
<evidence type="ECO:0000313" key="2">
    <source>
        <dbReference type="Proteomes" id="UP001519325"/>
    </source>
</evidence>
<gene>
    <name evidence="1" type="ORF">BJ987_006574</name>
</gene>
<proteinExistence type="predicted"/>
<evidence type="ECO:0000313" key="1">
    <source>
        <dbReference type="EMBL" id="MBP2193673.1"/>
    </source>
</evidence>
<dbReference type="Proteomes" id="UP001519325">
    <property type="component" value="Unassembled WGS sequence"/>
</dbReference>
<protein>
    <submittedName>
        <fullName evidence="1">Uncharacterized protein</fullName>
    </submittedName>
</protein>